<dbReference type="EMBL" id="JAQFWP010000002">
    <property type="protein sequence ID" value="MDA2803166.1"/>
    <property type="molecule type" value="Genomic_DNA"/>
</dbReference>
<dbReference type="InterPro" id="IPR021787">
    <property type="entry name" value="DUF3352"/>
</dbReference>
<feature type="signal peptide" evidence="1">
    <location>
        <begin position="1"/>
        <end position="19"/>
    </location>
</feature>
<keyword evidence="3" id="KW-1185">Reference proteome</keyword>
<proteinExistence type="predicted"/>
<dbReference type="Proteomes" id="UP001165685">
    <property type="component" value="Unassembled WGS sequence"/>
</dbReference>
<name>A0ABT4TFP6_9ACTN</name>
<dbReference type="RefSeq" id="WP_270675694.1">
    <property type="nucleotide sequence ID" value="NZ_JAQFWP010000002.1"/>
</dbReference>
<evidence type="ECO:0000256" key="1">
    <source>
        <dbReference type="SAM" id="SignalP"/>
    </source>
</evidence>
<comment type="caution">
    <text evidence="2">The sequence shown here is derived from an EMBL/GenBank/DDBJ whole genome shotgun (WGS) entry which is preliminary data.</text>
</comment>
<accession>A0ABT4TFP6</accession>
<sequence>MIPVAAGLGVLLMGSGVWAANTVVTRLFGGPQPDTVLPGDAAAYFQLDLKPSGAQLADYASFAGKLPDSAKDELGDDEDPAAAVFDEILESSDSDLDYEDDIQPWVGKRFGVAMMAGGEDEGPAFEAVVAIAVTDEGAAEEVVDELAQDFSGTDEGVGEVRDGFMFLAESTRTLDGVEKKVDEEGSLADDETYSSDMAGVSDDSLAAAWYDLGATSDLIQEGLAGSTYGSDPFSTGYDEYGEYEDYGSGGGSFEDLKFDGRIAAAVSVDADYVELRADLVEFQMGDFSLADYTTEQTGLSEMAELPDDTMIAIGGSGMDELSEQSWNDMAAVMPEAFDEAEDAMGEMGVSVPDGFTDLLGTQTALGVSDLDSGLDDPFAGFDSGSVQYRASGADAGLIEDLVEEASQGSYSSPPGVNSEGDTVVVSSGATGQGRLGDDPVYQQVMQNNENAVFGMYMDLRPFAESEGESDADQWGAVGYASALDGERATSNVRWAPSGG</sequence>
<keyword evidence="1" id="KW-0732">Signal</keyword>
<evidence type="ECO:0000313" key="2">
    <source>
        <dbReference type="EMBL" id="MDA2803166.1"/>
    </source>
</evidence>
<evidence type="ECO:0000313" key="3">
    <source>
        <dbReference type="Proteomes" id="UP001165685"/>
    </source>
</evidence>
<protein>
    <submittedName>
        <fullName evidence="2">DUF3352 domain-containing protein</fullName>
    </submittedName>
</protein>
<dbReference type="Pfam" id="PF11832">
    <property type="entry name" value="DUF3352"/>
    <property type="match status" value="1"/>
</dbReference>
<gene>
    <name evidence="2" type="ORF">O4U47_01465</name>
</gene>
<reference evidence="2" key="1">
    <citation type="submission" date="2023-01" db="EMBL/GenBank/DDBJ databases">
        <title>Draft genome sequence of Nocardiopsis sp. LSu2-4 isolated from halophytes.</title>
        <authorList>
            <person name="Duangmal K."/>
            <person name="Chantavorakit T."/>
        </authorList>
    </citation>
    <scope>NUCLEOTIDE SEQUENCE</scope>
    <source>
        <strain evidence="2">LSu2-4</strain>
    </source>
</reference>
<feature type="chain" id="PRO_5046350605" evidence="1">
    <location>
        <begin position="20"/>
        <end position="499"/>
    </location>
</feature>
<organism evidence="2 3">
    <name type="scientific">Nocardiopsis suaedae</name>
    <dbReference type="NCBI Taxonomy" id="3018444"/>
    <lineage>
        <taxon>Bacteria</taxon>
        <taxon>Bacillati</taxon>
        <taxon>Actinomycetota</taxon>
        <taxon>Actinomycetes</taxon>
        <taxon>Streptosporangiales</taxon>
        <taxon>Nocardiopsidaceae</taxon>
        <taxon>Nocardiopsis</taxon>
    </lineage>
</organism>